<evidence type="ECO:0000256" key="2">
    <source>
        <dbReference type="SAM" id="Phobius"/>
    </source>
</evidence>
<organism evidence="3 4">
    <name type="scientific">Actinoplanes ianthinogenes</name>
    <dbReference type="NCBI Taxonomy" id="122358"/>
    <lineage>
        <taxon>Bacteria</taxon>
        <taxon>Bacillati</taxon>
        <taxon>Actinomycetota</taxon>
        <taxon>Actinomycetes</taxon>
        <taxon>Micromonosporales</taxon>
        <taxon>Micromonosporaceae</taxon>
        <taxon>Actinoplanes</taxon>
    </lineage>
</organism>
<feature type="transmembrane region" description="Helical" evidence="2">
    <location>
        <begin position="49"/>
        <end position="68"/>
    </location>
</feature>
<feature type="region of interest" description="Disordered" evidence="1">
    <location>
        <begin position="1"/>
        <end position="26"/>
    </location>
</feature>
<evidence type="ECO:0000313" key="3">
    <source>
        <dbReference type="EMBL" id="BCJ42040.1"/>
    </source>
</evidence>
<proteinExistence type="predicted"/>
<keyword evidence="2" id="KW-1133">Transmembrane helix</keyword>
<protein>
    <submittedName>
        <fullName evidence="3">Uncharacterized protein</fullName>
    </submittedName>
</protein>
<evidence type="ECO:0000313" key="4">
    <source>
        <dbReference type="Proteomes" id="UP000676967"/>
    </source>
</evidence>
<keyword evidence="4" id="KW-1185">Reference proteome</keyword>
<sequence length="77" mass="8020">MTAPNRRPMGPAGGPPAARMMMAGGPPEKLEDFKGSTKRLLRMLAPQRMLVGLVLLFGIASVFLSVLGPGCSATPPT</sequence>
<keyword evidence="2" id="KW-0472">Membrane</keyword>
<evidence type="ECO:0000256" key="1">
    <source>
        <dbReference type="SAM" id="MobiDB-lite"/>
    </source>
</evidence>
<reference evidence="3 4" key="1">
    <citation type="submission" date="2020-08" db="EMBL/GenBank/DDBJ databases">
        <title>Whole genome shotgun sequence of Actinoplanes ianthinogenes NBRC 13996.</title>
        <authorList>
            <person name="Komaki H."/>
            <person name="Tamura T."/>
        </authorList>
    </citation>
    <scope>NUCLEOTIDE SEQUENCE [LARGE SCALE GENOMIC DNA]</scope>
    <source>
        <strain evidence="3 4">NBRC 13996</strain>
    </source>
</reference>
<dbReference type="EMBL" id="AP023356">
    <property type="protein sequence ID" value="BCJ42040.1"/>
    <property type="molecule type" value="Genomic_DNA"/>
</dbReference>
<gene>
    <name evidence="3" type="ORF">Aiant_26970</name>
</gene>
<dbReference type="Proteomes" id="UP000676967">
    <property type="component" value="Chromosome"/>
</dbReference>
<keyword evidence="2" id="KW-0812">Transmembrane</keyword>
<accession>A0ABM7LRY6</accession>
<name>A0ABM7LRY6_9ACTN</name>